<gene>
    <name evidence="11" type="ORF">ORAREDHAP_LOCUS17810</name>
</gene>
<dbReference type="InterPro" id="IPR024788">
    <property type="entry name" value="Malectin-like_Carb-bd_dom"/>
</dbReference>
<dbReference type="OrthoDB" id="2143199at2759"/>
<feature type="signal peptide" evidence="9">
    <location>
        <begin position="1"/>
        <end position="20"/>
    </location>
</feature>
<feature type="domain" description="Malectin-like" evidence="10">
    <location>
        <begin position="26"/>
        <end position="348"/>
    </location>
</feature>
<accession>A0A6J5WKB2</accession>
<dbReference type="InterPro" id="IPR001611">
    <property type="entry name" value="Leu-rich_rpt"/>
</dbReference>
<comment type="subcellular location">
    <subcellularLocation>
        <location evidence="1">Membrane</location>
        <topology evidence="1">Single-pass membrane protein</topology>
    </subcellularLocation>
</comment>
<evidence type="ECO:0000256" key="1">
    <source>
        <dbReference type="ARBA" id="ARBA00004167"/>
    </source>
</evidence>
<keyword evidence="2" id="KW-0433">Leucine-rich repeat</keyword>
<protein>
    <recommendedName>
        <fullName evidence="10">Malectin-like domain-containing protein</fullName>
    </recommendedName>
</protein>
<proteinExistence type="predicted"/>
<evidence type="ECO:0000256" key="4">
    <source>
        <dbReference type="ARBA" id="ARBA00022729"/>
    </source>
</evidence>
<evidence type="ECO:0000313" key="12">
    <source>
        <dbReference type="Proteomes" id="UP000507245"/>
    </source>
</evidence>
<keyword evidence="3" id="KW-0812">Transmembrane</keyword>
<evidence type="ECO:0000256" key="3">
    <source>
        <dbReference type="ARBA" id="ARBA00022692"/>
    </source>
</evidence>
<evidence type="ECO:0000256" key="7">
    <source>
        <dbReference type="ARBA" id="ARBA00023136"/>
    </source>
</evidence>
<keyword evidence="12" id="KW-1185">Reference proteome</keyword>
<keyword evidence="4 9" id="KW-0732">Signal</keyword>
<reference evidence="12" key="1">
    <citation type="journal article" date="2020" name="Genome Biol.">
        <title>Gamete binning: chromosome-level and haplotype-resolved genome assembly enabled by high-throughput single-cell sequencing of gamete genomes.</title>
        <authorList>
            <person name="Campoy J.A."/>
            <person name="Sun H."/>
            <person name="Goel M."/>
            <person name="Jiao W.-B."/>
            <person name="Folz-Donahue K."/>
            <person name="Wang N."/>
            <person name="Rubio M."/>
            <person name="Liu C."/>
            <person name="Kukat C."/>
            <person name="Ruiz D."/>
            <person name="Huettel B."/>
            <person name="Schneeberger K."/>
        </authorList>
    </citation>
    <scope>NUCLEOTIDE SEQUENCE [LARGE SCALE GENOMIC DNA]</scope>
    <source>
        <strain evidence="12">cv. Rojo Pasion</strain>
    </source>
</reference>
<evidence type="ECO:0000256" key="9">
    <source>
        <dbReference type="SAM" id="SignalP"/>
    </source>
</evidence>
<dbReference type="GO" id="GO:0016020">
    <property type="term" value="C:membrane"/>
    <property type="evidence" value="ECO:0007669"/>
    <property type="project" value="UniProtKB-SubCell"/>
</dbReference>
<dbReference type="FunFam" id="3.80.10.10:FF:000129">
    <property type="entry name" value="Leucine-rich repeat receptor-like kinase"/>
    <property type="match status" value="1"/>
</dbReference>
<dbReference type="PANTHER" id="PTHR45631:SF44">
    <property type="entry name" value="CARBOHYDRATE-BINDING PROTEIN OF THE ER PROTEIN"/>
    <property type="match status" value="1"/>
</dbReference>
<keyword evidence="6" id="KW-1133">Transmembrane helix</keyword>
<keyword evidence="7" id="KW-0472">Membrane</keyword>
<evidence type="ECO:0000256" key="5">
    <source>
        <dbReference type="ARBA" id="ARBA00022737"/>
    </source>
</evidence>
<evidence type="ECO:0000256" key="2">
    <source>
        <dbReference type="ARBA" id="ARBA00022614"/>
    </source>
</evidence>
<feature type="compositionally biased region" description="Pro residues" evidence="8">
    <location>
        <begin position="512"/>
        <end position="529"/>
    </location>
</feature>
<sequence>MNMNILGSIVILLSWVCADAAVFLSIDCGASDSYTDSLSINWVGDDDYVHSGESQLVELSSSTPHVVSTLRVFTSLRKNCYTINSVDMIGQRLLVRASFYYGNYDGNNSPPTFDLYFDSTYWTQVNLTGVSDTIVNYEVIYTVNKNTTSICLAQTLPRQFPFISALEFRSLAPKMYTRVGSDYALFRQKRFALGAQQLIRYPDDSYDRRWVPGYGLFAYQAEGEAIISKMDVSGAEDNPPAAVVQNATTGNNTSEYLELYTYLPDFPVQVYITTFFSEVDPAALTSPNKRSFEIYVDEQPYSKPIVPPFESVVEVAITNITASSKTSITLRPTADSTLPFLINAFEVYLLSKVGPATDTRDVEGLAVLQVQFEVLIIWSGDPCLPLSSSWEWVQCSTGTIPRIIALNLSSFDLVGPLPDFSSMDALVTIDLHDNSLNGPIPDFLGSFPNLKRLDLSNNRFNGTIPTSLSKNKKLELVVTGNCLSGMSCPPPPPPKTPPQTPPPPTTTSTETTPPPPYNNDRTLPPPPPDVSQFGSGSGSGSGSTDDSKNNALLSILVAATIQALLLITYFP</sequence>
<dbReference type="Proteomes" id="UP000507245">
    <property type="component" value="Unassembled WGS sequence"/>
</dbReference>
<keyword evidence="5" id="KW-0677">Repeat</keyword>
<dbReference type="EMBL" id="CAEKKB010000002">
    <property type="protein sequence ID" value="CAB4302196.1"/>
    <property type="molecule type" value="Genomic_DNA"/>
</dbReference>
<dbReference type="SUPFAM" id="SSF52058">
    <property type="entry name" value="L domain-like"/>
    <property type="match status" value="1"/>
</dbReference>
<dbReference type="PANTHER" id="PTHR45631">
    <property type="entry name" value="OS07G0107800 PROTEIN-RELATED"/>
    <property type="match status" value="1"/>
</dbReference>
<feature type="chain" id="PRO_5027078942" description="Malectin-like domain-containing protein" evidence="9">
    <location>
        <begin position="21"/>
        <end position="571"/>
    </location>
</feature>
<evidence type="ECO:0000256" key="8">
    <source>
        <dbReference type="SAM" id="MobiDB-lite"/>
    </source>
</evidence>
<feature type="region of interest" description="Disordered" evidence="8">
    <location>
        <begin position="487"/>
        <end position="546"/>
    </location>
</feature>
<dbReference type="AlphaFoldDB" id="A0A6J5WKB2"/>
<evidence type="ECO:0000256" key="6">
    <source>
        <dbReference type="ARBA" id="ARBA00022989"/>
    </source>
</evidence>
<feature type="compositionally biased region" description="Pro residues" evidence="8">
    <location>
        <begin position="488"/>
        <end position="505"/>
    </location>
</feature>
<name>A0A6J5WKB2_PRUAR</name>
<dbReference type="Pfam" id="PF12819">
    <property type="entry name" value="Malectin_like"/>
    <property type="match status" value="1"/>
</dbReference>
<dbReference type="Pfam" id="PF00560">
    <property type="entry name" value="LRR_1"/>
    <property type="match status" value="2"/>
</dbReference>
<evidence type="ECO:0000259" key="10">
    <source>
        <dbReference type="Pfam" id="PF12819"/>
    </source>
</evidence>
<dbReference type="Gene3D" id="3.80.10.10">
    <property type="entry name" value="Ribonuclease Inhibitor"/>
    <property type="match status" value="1"/>
</dbReference>
<evidence type="ECO:0000313" key="11">
    <source>
        <dbReference type="EMBL" id="CAB4302196.1"/>
    </source>
</evidence>
<organism evidence="11 12">
    <name type="scientific">Prunus armeniaca</name>
    <name type="common">Apricot</name>
    <name type="synonym">Armeniaca vulgaris</name>
    <dbReference type="NCBI Taxonomy" id="36596"/>
    <lineage>
        <taxon>Eukaryota</taxon>
        <taxon>Viridiplantae</taxon>
        <taxon>Streptophyta</taxon>
        <taxon>Embryophyta</taxon>
        <taxon>Tracheophyta</taxon>
        <taxon>Spermatophyta</taxon>
        <taxon>Magnoliopsida</taxon>
        <taxon>eudicotyledons</taxon>
        <taxon>Gunneridae</taxon>
        <taxon>Pentapetalae</taxon>
        <taxon>rosids</taxon>
        <taxon>fabids</taxon>
        <taxon>Rosales</taxon>
        <taxon>Rosaceae</taxon>
        <taxon>Amygdaloideae</taxon>
        <taxon>Amygdaleae</taxon>
        <taxon>Prunus</taxon>
    </lineage>
</organism>
<dbReference type="InterPro" id="IPR032675">
    <property type="entry name" value="LRR_dom_sf"/>
</dbReference>